<feature type="transmembrane region" description="Helical" evidence="1">
    <location>
        <begin position="75"/>
        <end position="93"/>
    </location>
</feature>
<evidence type="ECO:0000259" key="2">
    <source>
        <dbReference type="Pfam" id="PF03372"/>
    </source>
</evidence>
<dbReference type="Gene3D" id="3.60.10.10">
    <property type="entry name" value="Endonuclease/exonuclease/phosphatase"/>
    <property type="match status" value="1"/>
</dbReference>
<sequence length="313" mass="33888">MAHSSHQRLSASRIIARFFFALLCLALAGLMVFHQQIPDVMGLGLIVDNLAPWMGLGIPVLLLMALVVRGRISFIALLVPMVVWAVLFGPAFLPSDQRVPEASLQVGTQNVHESAGVQAARELAAHGAQVITLQEIGEGQEPEITAELAETHPYRYMVSTVGVWSAYPLKNPEPLDLGLGWDRALRVDVASGSGDVRLYAVHAASARPTGHHERDMMLSSLAGYLAEDDSSKIVAAGDFNATSSDRHFAPVANQLEEAHYSDWGLALTWPRTLFPMLGIDHVMLRGVESASLERLEIADSDHYALAATIDLGN</sequence>
<dbReference type="RefSeq" id="WP_038993717.1">
    <property type="nucleotide sequence ID" value="NZ_BAAAWM010000001.1"/>
</dbReference>
<name>A0ABQ0RKG4_GLUNI</name>
<dbReference type="Proteomes" id="UP000316242">
    <property type="component" value="Unassembled WGS sequence"/>
</dbReference>
<feature type="domain" description="Endonuclease/exonuclease/phosphatase" evidence="2">
    <location>
        <begin position="110"/>
        <end position="302"/>
    </location>
</feature>
<dbReference type="InterPro" id="IPR005135">
    <property type="entry name" value="Endo/exonuclease/phosphatase"/>
</dbReference>
<organism evidence="3 4">
    <name type="scientific">Glutamicibacter nicotianae</name>
    <name type="common">Arthrobacter nicotianae</name>
    <dbReference type="NCBI Taxonomy" id="37929"/>
    <lineage>
        <taxon>Bacteria</taxon>
        <taxon>Bacillati</taxon>
        <taxon>Actinomycetota</taxon>
        <taxon>Actinomycetes</taxon>
        <taxon>Micrococcales</taxon>
        <taxon>Micrococcaceae</taxon>
        <taxon>Glutamicibacter</taxon>
    </lineage>
</organism>
<dbReference type="SUPFAM" id="SSF56219">
    <property type="entry name" value="DNase I-like"/>
    <property type="match status" value="1"/>
</dbReference>
<accession>A0ABQ0RKG4</accession>
<keyword evidence="1" id="KW-1133">Transmembrane helix</keyword>
<protein>
    <submittedName>
        <fullName evidence="3">Membrane protein</fullName>
    </submittedName>
</protein>
<proteinExistence type="predicted"/>
<dbReference type="EMBL" id="BJNE01000005">
    <property type="protein sequence ID" value="GEC12298.1"/>
    <property type="molecule type" value="Genomic_DNA"/>
</dbReference>
<comment type="caution">
    <text evidence="3">The sequence shown here is derived from an EMBL/GenBank/DDBJ whole genome shotgun (WGS) entry which is preliminary data.</text>
</comment>
<evidence type="ECO:0000256" key="1">
    <source>
        <dbReference type="SAM" id="Phobius"/>
    </source>
</evidence>
<gene>
    <name evidence="3" type="ORF">ANI01nite_15010</name>
</gene>
<reference evidence="3 4" key="1">
    <citation type="submission" date="2019-06" db="EMBL/GenBank/DDBJ databases">
        <title>Whole genome shotgun sequence of Glutamicibacter nicotianae NBRC 14234.</title>
        <authorList>
            <person name="Hosoyama A."/>
            <person name="Uohara A."/>
            <person name="Ohji S."/>
            <person name="Ichikawa N."/>
        </authorList>
    </citation>
    <scope>NUCLEOTIDE SEQUENCE [LARGE SCALE GENOMIC DNA]</scope>
    <source>
        <strain evidence="3 4">NBRC 14234</strain>
    </source>
</reference>
<keyword evidence="1" id="KW-0472">Membrane</keyword>
<evidence type="ECO:0000313" key="3">
    <source>
        <dbReference type="EMBL" id="GEC12298.1"/>
    </source>
</evidence>
<feature type="transmembrane region" description="Helical" evidence="1">
    <location>
        <begin position="50"/>
        <end position="68"/>
    </location>
</feature>
<keyword evidence="4" id="KW-1185">Reference proteome</keyword>
<keyword evidence="1" id="KW-0812">Transmembrane</keyword>
<evidence type="ECO:0000313" key="4">
    <source>
        <dbReference type="Proteomes" id="UP000316242"/>
    </source>
</evidence>
<dbReference type="Pfam" id="PF03372">
    <property type="entry name" value="Exo_endo_phos"/>
    <property type="match status" value="1"/>
</dbReference>
<feature type="transmembrane region" description="Helical" evidence="1">
    <location>
        <begin position="14"/>
        <end position="34"/>
    </location>
</feature>
<dbReference type="InterPro" id="IPR036691">
    <property type="entry name" value="Endo/exonu/phosph_ase_sf"/>
</dbReference>